<dbReference type="GO" id="GO:0006355">
    <property type="term" value="P:regulation of DNA-templated transcription"/>
    <property type="evidence" value="ECO:0007669"/>
    <property type="project" value="InterPro"/>
</dbReference>
<evidence type="ECO:0000256" key="4">
    <source>
        <dbReference type="ARBA" id="ARBA00023163"/>
    </source>
</evidence>
<dbReference type="SMART" id="SM00862">
    <property type="entry name" value="Trans_reg_C"/>
    <property type="match status" value="1"/>
</dbReference>
<evidence type="ECO:0000256" key="2">
    <source>
        <dbReference type="ARBA" id="ARBA00023015"/>
    </source>
</evidence>
<evidence type="ECO:0000256" key="1">
    <source>
        <dbReference type="ARBA" id="ARBA00022553"/>
    </source>
</evidence>
<name>A0A840WMU3_9ACTN</name>
<dbReference type="InterPro" id="IPR011006">
    <property type="entry name" value="CheY-like_superfamily"/>
</dbReference>
<evidence type="ECO:0000256" key="6">
    <source>
        <dbReference type="PROSITE-ProRule" id="PRU00169"/>
    </source>
</evidence>
<dbReference type="EMBL" id="JACHDO010000001">
    <property type="protein sequence ID" value="MBB5492957.1"/>
    <property type="molecule type" value="Genomic_DNA"/>
</dbReference>
<dbReference type="Pfam" id="PF00072">
    <property type="entry name" value="Response_reg"/>
    <property type="match status" value="1"/>
</dbReference>
<feature type="modified residue" description="4-aspartylphosphate" evidence="6">
    <location>
        <position position="49"/>
    </location>
</feature>
<keyword evidence="11" id="KW-1185">Reference proteome</keyword>
<evidence type="ECO:0000259" key="9">
    <source>
        <dbReference type="PROSITE" id="PS51755"/>
    </source>
</evidence>
<dbReference type="Gene3D" id="1.10.10.10">
    <property type="entry name" value="Winged helix-like DNA-binding domain superfamily/Winged helix DNA-binding domain"/>
    <property type="match status" value="1"/>
</dbReference>
<dbReference type="GO" id="GO:0000156">
    <property type="term" value="F:phosphorelay response regulator activity"/>
    <property type="evidence" value="ECO:0007669"/>
    <property type="project" value="TreeGrafter"/>
</dbReference>
<dbReference type="PROSITE" id="PS50110">
    <property type="entry name" value="RESPONSE_REGULATORY"/>
    <property type="match status" value="1"/>
</dbReference>
<feature type="domain" description="OmpR/PhoB-type" evidence="9">
    <location>
        <begin position="124"/>
        <end position="219"/>
    </location>
</feature>
<protein>
    <recommendedName>
        <fullName evidence="5">Sensory transduction protein RegX3</fullName>
    </recommendedName>
</protein>
<dbReference type="GO" id="GO:0000976">
    <property type="term" value="F:transcription cis-regulatory region binding"/>
    <property type="evidence" value="ECO:0007669"/>
    <property type="project" value="TreeGrafter"/>
</dbReference>
<dbReference type="Pfam" id="PF00486">
    <property type="entry name" value="Trans_reg_C"/>
    <property type="match status" value="1"/>
</dbReference>
<sequence length="230" mass="25279">MIKVLLVEDDVRLADALAGALEAHGYEVDQARTAGGALAAPSADIVLLDLGLPDMDGIELCQRIRERQDFGDTAIIMVTARRQQRERILGLRSGADDYVVKPLVIEELCARMEAVLRRTTRRVDTVLRTGPIEADLATRSVLCEGRPVELTRKEFDLLVVLLREAGAVVSREDLLLKVWQTAWPGTLRTLEVHIGTLRSKLGLPRLIQTVRGVGYRLVATENAGVPASRA</sequence>
<dbReference type="PANTHER" id="PTHR48111:SF72">
    <property type="entry name" value="SENSORY TRANSDUCTION PROTEIN REGX3"/>
    <property type="match status" value="1"/>
</dbReference>
<evidence type="ECO:0000313" key="11">
    <source>
        <dbReference type="Proteomes" id="UP000579647"/>
    </source>
</evidence>
<keyword evidence="1 6" id="KW-0597">Phosphoprotein</keyword>
<feature type="DNA-binding region" description="OmpR/PhoB-type" evidence="7">
    <location>
        <begin position="124"/>
        <end position="219"/>
    </location>
</feature>
<evidence type="ECO:0000256" key="5">
    <source>
        <dbReference type="ARBA" id="ARBA00041201"/>
    </source>
</evidence>
<dbReference type="GO" id="GO:0005829">
    <property type="term" value="C:cytosol"/>
    <property type="evidence" value="ECO:0007669"/>
    <property type="project" value="TreeGrafter"/>
</dbReference>
<keyword evidence="4" id="KW-0804">Transcription</keyword>
<comment type="caution">
    <text evidence="10">The sequence shown here is derived from an EMBL/GenBank/DDBJ whole genome shotgun (WGS) entry which is preliminary data.</text>
</comment>
<dbReference type="SUPFAM" id="SSF52172">
    <property type="entry name" value="CheY-like"/>
    <property type="match status" value="1"/>
</dbReference>
<dbReference type="Proteomes" id="UP000579647">
    <property type="component" value="Unassembled WGS sequence"/>
</dbReference>
<dbReference type="InterPro" id="IPR001789">
    <property type="entry name" value="Sig_transdc_resp-reg_receiver"/>
</dbReference>
<keyword evidence="3 7" id="KW-0238">DNA-binding</keyword>
<feature type="domain" description="Response regulatory" evidence="8">
    <location>
        <begin position="3"/>
        <end position="116"/>
    </location>
</feature>
<dbReference type="Gene3D" id="6.10.250.690">
    <property type="match status" value="1"/>
</dbReference>
<dbReference type="CDD" id="cd00383">
    <property type="entry name" value="trans_reg_C"/>
    <property type="match status" value="1"/>
</dbReference>
<dbReference type="InterPro" id="IPR001867">
    <property type="entry name" value="OmpR/PhoB-type_DNA-bd"/>
</dbReference>
<proteinExistence type="predicted"/>
<gene>
    <name evidence="10" type="ORF">HNR07_004094</name>
</gene>
<dbReference type="PANTHER" id="PTHR48111">
    <property type="entry name" value="REGULATOR OF RPOS"/>
    <property type="match status" value="1"/>
</dbReference>
<accession>A0A840WMU3</accession>
<reference evidence="10 11" key="1">
    <citation type="submission" date="2020-08" db="EMBL/GenBank/DDBJ databases">
        <title>Sequencing the genomes of 1000 actinobacteria strains.</title>
        <authorList>
            <person name="Klenk H.-P."/>
        </authorList>
    </citation>
    <scope>NUCLEOTIDE SEQUENCE [LARGE SCALE GENOMIC DNA]</scope>
    <source>
        <strain evidence="10 11">DSM 44598</strain>
    </source>
</reference>
<dbReference type="AlphaFoldDB" id="A0A840WMU3"/>
<evidence type="ECO:0000313" key="10">
    <source>
        <dbReference type="EMBL" id="MBB5492957.1"/>
    </source>
</evidence>
<organism evidence="10 11">
    <name type="scientific">Nocardiopsis metallicus</name>
    <dbReference type="NCBI Taxonomy" id="179819"/>
    <lineage>
        <taxon>Bacteria</taxon>
        <taxon>Bacillati</taxon>
        <taxon>Actinomycetota</taxon>
        <taxon>Actinomycetes</taxon>
        <taxon>Streptosporangiales</taxon>
        <taxon>Nocardiopsidaceae</taxon>
        <taxon>Nocardiopsis</taxon>
    </lineage>
</organism>
<dbReference type="InterPro" id="IPR036388">
    <property type="entry name" value="WH-like_DNA-bd_sf"/>
</dbReference>
<evidence type="ECO:0000259" key="8">
    <source>
        <dbReference type="PROSITE" id="PS50110"/>
    </source>
</evidence>
<evidence type="ECO:0000256" key="3">
    <source>
        <dbReference type="ARBA" id="ARBA00023125"/>
    </source>
</evidence>
<dbReference type="Gene3D" id="3.40.50.2300">
    <property type="match status" value="1"/>
</dbReference>
<keyword evidence="2" id="KW-0805">Transcription regulation</keyword>
<dbReference type="PROSITE" id="PS51755">
    <property type="entry name" value="OMPR_PHOB"/>
    <property type="match status" value="1"/>
</dbReference>
<dbReference type="RefSeq" id="WP_184366302.1">
    <property type="nucleotide sequence ID" value="NZ_BAAAKM010000032.1"/>
</dbReference>
<evidence type="ECO:0000256" key="7">
    <source>
        <dbReference type="PROSITE-ProRule" id="PRU01091"/>
    </source>
</evidence>
<dbReference type="GO" id="GO:0032993">
    <property type="term" value="C:protein-DNA complex"/>
    <property type="evidence" value="ECO:0007669"/>
    <property type="project" value="TreeGrafter"/>
</dbReference>
<dbReference type="InterPro" id="IPR039420">
    <property type="entry name" value="WalR-like"/>
</dbReference>
<dbReference type="SMART" id="SM00448">
    <property type="entry name" value="REC"/>
    <property type="match status" value="1"/>
</dbReference>